<sequence>MTASPLLCSLLPLTAPLLSPHNAAHPLSLTNPSHFYSLSLTITTQPCQSRTRDGNGVPEIGIMLKKEEIEAFASLGLRLEMEKGQ</sequence>
<accession>A0ACC0IHG8</accession>
<evidence type="ECO:0000313" key="2">
    <source>
        <dbReference type="Proteomes" id="UP001060215"/>
    </source>
</evidence>
<evidence type="ECO:0000313" key="1">
    <source>
        <dbReference type="EMBL" id="KAI8024327.1"/>
    </source>
</evidence>
<reference evidence="1 2" key="1">
    <citation type="journal article" date="2022" name="Plant J.">
        <title>Chromosome-level genome of Camellia lanceoleosa provides a valuable resource for understanding genome evolution and self-incompatibility.</title>
        <authorList>
            <person name="Gong W."/>
            <person name="Xiao S."/>
            <person name="Wang L."/>
            <person name="Liao Z."/>
            <person name="Chang Y."/>
            <person name="Mo W."/>
            <person name="Hu G."/>
            <person name="Li W."/>
            <person name="Zhao G."/>
            <person name="Zhu H."/>
            <person name="Hu X."/>
            <person name="Ji K."/>
            <person name="Xiang X."/>
            <person name="Song Q."/>
            <person name="Yuan D."/>
            <person name="Jin S."/>
            <person name="Zhang L."/>
        </authorList>
    </citation>
    <scope>NUCLEOTIDE SEQUENCE [LARGE SCALE GENOMIC DNA]</scope>
    <source>
        <strain evidence="1">SQ_2022a</strain>
    </source>
</reference>
<organism evidence="1 2">
    <name type="scientific">Camellia lanceoleosa</name>
    <dbReference type="NCBI Taxonomy" id="1840588"/>
    <lineage>
        <taxon>Eukaryota</taxon>
        <taxon>Viridiplantae</taxon>
        <taxon>Streptophyta</taxon>
        <taxon>Embryophyta</taxon>
        <taxon>Tracheophyta</taxon>
        <taxon>Spermatophyta</taxon>
        <taxon>Magnoliopsida</taxon>
        <taxon>eudicotyledons</taxon>
        <taxon>Gunneridae</taxon>
        <taxon>Pentapetalae</taxon>
        <taxon>asterids</taxon>
        <taxon>Ericales</taxon>
        <taxon>Theaceae</taxon>
        <taxon>Camellia</taxon>
    </lineage>
</organism>
<comment type="caution">
    <text evidence="1">The sequence shown here is derived from an EMBL/GenBank/DDBJ whole genome shotgun (WGS) entry which is preliminary data.</text>
</comment>
<keyword evidence="2" id="KW-1185">Reference proteome</keyword>
<protein>
    <submittedName>
        <fullName evidence="1">Uncharacterized protein</fullName>
    </submittedName>
</protein>
<dbReference type="EMBL" id="CM045763">
    <property type="protein sequence ID" value="KAI8024327.1"/>
    <property type="molecule type" value="Genomic_DNA"/>
</dbReference>
<dbReference type="Proteomes" id="UP001060215">
    <property type="component" value="Chromosome 6"/>
</dbReference>
<name>A0ACC0IHG8_9ERIC</name>
<gene>
    <name evidence="1" type="ORF">LOK49_LG03G01073</name>
</gene>
<proteinExistence type="predicted"/>